<dbReference type="RefSeq" id="WP_329267781.1">
    <property type="nucleotide sequence ID" value="NZ_CP109011.1"/>
</dbReference>
<proteinExistence type="predicted"/>
<protein>
    <submittedName>
        <fullName evidence="1">Uncharacterized protein</fullName>
    </submittedName>
</protein>
<sequence>MDANTGQKHGAPQPSGPTLTYAEEITPEDVRSLEAFLNAQWDRVYEEAGETGETAFAMRSMLRLISDSAGFLLALVTVECPDAWQRAAIVREWQRLRSTAHEFNHCDGYDHGRWWHQVQHFDAHAEAAEEDRLRQAR</sequence>
<organism evidence="1 2">
    <name type="scientific">Streptomyces pseudovenezuelae</name>
    <dbReference type="NCBI Taxonomy" id="67350"/>
    <lineage>
        <taxon>Bacteria</taxon>
        <taxon>Bacillati</taxon>
        <taxon>Actinomycetota</taxon>
        <taxon>Actinomycetes</taxon>
        <taxon>Kitasatosporales</taxon>
        <taxon>Streptomycetaceae</taxon>
        <taxon>Streptomyces</taxon>
        <taxon>Streptomyces aurantiacus group</taxon>
    </lineage>
</organism>
<dbReference type="Proteomes" id="UP001432168">
    <property type="component" value="Chromosome"/>
</dbReference>
<reference evidence="1" key="1">
    <citation type="submission" date="2022-10" db="EMBL/GenBank/DDBJ databases">
        <title>The complete genomes of actinobacterial strains from the NBC collection.</title>
        <authorList>
            <person name="Joergensen T.S."/>
            <person name="Alvarez Arevalo M."/>
            <person name="Sterndorff E.B."/>
            <person name="Faurdal D."/>
            <person name="Vuksanovic O."/>
            <person name="Mourched A.-S."/>
            <person name="Charusanti P."/>
            <person name="Shaw S."/>
            <person name="Blin K."/>
            <person name="Weber T."/>
        </authorList>
    </citation>
    <scope>NUCLEOTIDE SEQUENCE</scope>
    <source>
        <strain evidence="1">NBC_00686</strain>
    </source>
</reference>
<accession>A0ABZ1X3C1</accession>
<keyword evidence="2" id="KW-1185">Reference proteome</keyword>
<name>A0ABZ1X3C1_9ACTN</name>
<gene>
    <name evidence="1" type="ORF">OG929_31290</name>
</gene>
<evidence type="ECO:0000313" key="1">
    <source>
        <dbReference type="EMBL" id="WUT46509.1"/>
    </source>
</evidence>
<evidence type="ECO:0000313" key="2">
    <source>
        <dbReference type="Proteomes" id="UP001432168"/>
    </source>
</evidence>
<dbReference type="EMBL" id="CP109011">
    <property type="protein sequence ID" value="WUT46509.1"/>
    <property type="molecule type" value="Genomic_DNA"/>
</dbReference>